<dbReference type="PANTHER" id="PTHR36175:SF1">
    <property type="entry name" value="CYANOPHYCINASE"/>
    <property type="match status" value="1"/>
</dbReference>
<evidence type="ECO:0000256" key="1">
    <source>
        <dbReference type="ARBA" id="ARBA00001092"/>
    </source>
</evidence>
<keyword evidence="11" id="KW-1185">Reference proteome</keyword>
<reference evidence="10 11" key="1">
    <citation type="journal article" date="2011" name="Int. J. Syst. Evol. Microbiol.">
        <title>Description of Undibacterium oligocarboniphilum sp. nov., isolated from purified water, and Undibacterium pigrum strain CCUG 49012 as the type strain of Undibacterium parvum sp. nov., and emended descriptions of the genus Undibacterium and the species Undibacterium pigrum.</title>
        <authorList>
            <person name="Eder W."/>
            <person name="Wanner G."/>
            <person name="Ludwig W."/>
            <person name="Busse H.J."/>
            <person name="Ziemke-Kageler F."/>
            <person name="Lang E."/>
        </authorList>
    </citation>
    <scope>NUCLEOTIDE SEQUENCE [LARGE SCALE GENOMIC DNA]</scope>
    <source>
        <strain evidence="10 11">DSM 23061</strain>
    </source>
</reference>
<dbReference type="OrthoDB" id="9799980at2"/>
<dbReference type="Proteomes" id="UP000275663">
    <property type="component" value="Chromosome"/>
</dbReference>
<dbReference type="GO" id="GO:0006508">
    <property type="term" value="P:proteolysis"/>
    <property type="evidence" value="ECO:0007669"/>
    <property type="project" value="UniProtKB-KW"/>
</dbReference>
<protein>
    <recommendedName>
        <fullName evidence="5">Cyanophycinase</fullName>
        <ecNumber evidence="4">3.4.15.6</ecNumber>
    </recommendedName>
</protein>
<evidence type="ECO:0000256" key="8">
    <source>
        <dbReference type="ARBA" id="ARBA00022825"/>
    </source>
</evidence>
<evidence type="ECO:0000256" key="5">
    <source>
        <dbReference type="ARBA" id="ARBA00015719"/>
    </source>
</evidence>
<evidence type="ECO:0000313" key="11">
    <source>
        <dbReference type="Proteomes" id="UP000275663"/>
    </source>
</evidence>
<evidence type="ECO:0000256" key="9">
    <source>
        <dbReference type="SAM" id="SignalP"/>
    </source>
</evidence>
<dbReference type="Gene3D" id="3.40.50.880">
    <property type="match status" value="1"/>
</dbReference>
<dbReference type="EC" id="3.4.15.6" evidence="4"/>
<dbReference type="InterPro" id="IPR011811">
    <property type="entry name" value="Peptidase_S51_cyanophycinase"/>
</dbReference>
<dbReference type="InterPro" id="IPR005320">
    <property type="entry name" value="Peptidase_S51"/>
</dbReference>
<dbReference type="CDD" id="cd03145">
    <property type="entry name" value="GAT1_cyanophycinase"/>
    <property type="match status" value="1"/>
</dbReference>
<dbReference type="Pfam" id="PF03575">
    <property type="entry name" value="Peptidase_S51"/>
    <property type="match status" value="1"/>
</dbReference>
<dbReference type="KEGG" id="upv:EJN92_03285"/>
<dbReference type="GO" id="GO:0008241">
    <property type="term" value="F:peptidyl-dipeptidase activity"/>
    <property type="evidence" value="ECO:0007669"/>
    <property type="project" value="UniProtKB-EC"/>
</dbReference>
<comment type="function">
    <text evidence="2">Exopeptidase that catalyzes the hydrolytic cleavage of multi-L-arginyl-poly-L-aspartic acid (cyanophycin; a water-insoluble reserve polymer) into aspartate-arginine dipeptides.</text>
</comment>
<keyword evidence="8" id="KW-0720">Serine protease</keyword>
<keyword evidence="7 10" id="KW-0378">Hydrolase</keyword>
<dbReference type="AlphaFoldDB" id="A0A3Q9BUC0"/>
<evidence type="ECO:0000256" key="2">
    <source>
        <dbReference type="ARBA" id="ARBA00002039"/>
    </source>
</evidence>
<keyword evidence="9" id="KW-0732">Signal</keyword>
<dbReference type="GO" id="GO:0004180">
    <property type="term" value="F:carboxypeptidase activity"/>
    <property type="evidence" value="ECO:0007669"/>
    <property type="project" value="UniProtKB-KW"/>
</dbReference>
<dbReference type="InterPro" id="IPR029062">
    <property type="entry name" value="Class_I_gatase-like"/>
</dbReference>
<proteinExistence type="inferred from homology"/>
<feature type="chain" id="PRO_5018774513" description="Cyanophycinase" evidence="9">
    <location>
        <begin position="32"/>
        <end position="417"/>
    </location>
</feature>
<gene>
    <name evidence="10" type="ORF">EJN92_03285</name>
</gene>
<feature type="signal peptide" evidence="9">
    <location>
        <begin position="1"/>
        <end position="31"/>
    </location>
</feature>
<accession>A0A3Q9BUC0</accession>
<evidence type="ECO:0000256" key="6">
    <source>
        <dbReference type="ARBA" id="ARBA00022670"/>
    </source>
</evidence>
<keyword evidence="6" id="KW-0645">Protease</keyword>
<evidence type="ECO:0000256" key="3">
    <source>
        <dbReference type="ARBA" id="ARBA00006534"/>
    </source>
</evidence>
<dbReference type="EMBL" id="CP034464">
    <property type="protein sequence ID" value="AZP14389.1"/>
    <property type="molecule type" value="Genomic_DNA"/>
</dbReference>
<organism evidence="10 11">
    <name type="scientific">Undibacterium parvum</name>
    <dbReference type="NCBI Taxonomy" id="401471"/>
    <lineage>
        <taxon>Bacteria</taxon>
        <taxon>Pseudomonadati</taxon>
        <taxon>Pseudomonadota</taxon>
        <taxon>Betaproteobacteria</taxon>
        <taxon>Burkholderiales</taxon>
        <taxon>Oxalobacteraceae</taxon>
        <taxon>Undibacterium</taxon>
    </lineage>
</organism>
<comment type="similarity">
    <text evidence="3">Belongs to the peptidase S51 family.</text>
</comment>
<sequence>MATSFYRPTPGLLAALCLSLLNLISVPYAHASEVAMPPASGSLVIIGGALRGDNAAVWQTIIQQAGGKGAKIAVIPAAAANPERSGNASAANLNRYGASAFVLPLSVKYTDRHVQEVARDPQWIEAIKQSNGVYFTGGDQGRIVQALMQKDGTRTPLLEAIWALYQRGGVIAGSSAGAAIMSSTMFYDAKAVLPTLQYGVTDGKEIADGLGFIGKQVFIDQHLIIRGRFARMLPVMLKKNYQLGLGIDENTAMLITNQNEVEIIGYKGAILIDLSEAKTDAKEPRFNLSNAAISYLDRGDKFNLTSKVITPSADKLSGKVNPSLPASEEQRFYPDILANTTVADLLFHLIDSRQQQAIGLAFGSSQEPLAEQGFEFKFSKNAESAGYYSSSSGAEAYTVMRIRLDIRPVKMQLPLYR</sequence>
<dbReference type="GO" id="GO:0008236">
    <property type="term" value="F:serine-type peptidase activity"/>
    <property type="evidence" value="ECO:0007669"/>
    <property type="project" value="UniProtKB-KW"/>
</dbReference>
<evidence type="ECO:0000256" key="7">
    <source>
        <dbReference type="ARBA" id="ARBA00022801"/>
    </source>
</evidence>
<keyword evidence="10" id="KW-0121">Carboxypeptidase</keyword>
<evidence type="ECO:0000313" key="10">
    <source>
        <dbReference type="EMBL" id="AZP14389.1"/>
    </source>
</evidence>
<comment type="catalytic activity">
    <reaction evidence="1">
        <text>[L-4-(L-arginin-2-N-yl)aspartate](n) + H2O = [L-4-(L-arginin-2-N-yl)aspartate](n-1) + L-4-(L-arginin-2-N-yl)aspartate</text>
        <dbReference type="Rhea" id="RHEA:12845"/>
        <dbReference type="Rhea" id="RHEA-COMP:13728"/>
        <dbReference type="Rhea" id="RHEA-COMP:13734"/>
        <dbReference type="ChEBI" id="CHEBI:15377"/>
        <dbReference type="ChEBI" id="CHEBI:137986"/>
        <dbReference type="ChEBI" id="CHEBI:137991"/>
        <dbReference type="EC" id="3.4.15.6"/>
    </reaction>
</comment>
<evidence type="ECO:0000256" key="4">
    <source>
        <dbReference type="ARBA" id="ARBA00013115"/>
    </source>
</evidence>
<dbReference type="SUPFAM" id="SSF52317">
    <property type="entry name" value="Class I glutamine amidotransferase-like"/>
    <property type="match status" value="1"/>
</dbReference>
<name>A0A3Q9BUC0_9BURK</name>
<dbReference type="NCBIfam" id="TIGR02069">
    <property type="entry name" value="cyanophycinase"/>
    <property type="match status" value="1"/>
</dbReference>
<dbReference type="PANTHER" id="PTHR36175">
    <property type="entry name" value="CYANOPHYCINASE"/>
    <property type="match status" value="1"/>
</dbReference>